<comment type="caution">
    <text evidence="2">The sequence shown here is derived from an EMBL/GenBank/DDBJ whole genome shotgun (WGS) entry which is preliminary data.</text>
</comment>
<dbReference type="InterPro" id="IPR008928">
    <property type="entry name" value="6-hairpin_glycosidase_sf"/>
</dbReference>
<dbReference type="InterPro" id="IPR049046">
    <property type="entry name" value="Beta-AFase-like_GH127_middle"/>
</dbReference>
<dbReference type="PANTHER" id="PTHR43465:SF2">
    <property type="entry name" value="DUF1680 DOMAIN PROTEIN (AFU_ORTHOLOGUE AFUA_1G08910)"/>
    <property type="match status" value="1"/>
</dbReference>
<dbReference type="RefSeq" id="WP_183582616.1">
    <property type="nucleotide sequence ID" value="NZ_JACHXJ010000002.1"/>
</dbReference>
<dbReference type="EMBL" id="JACHXJ010000002">
    <property type="protein sequence ID" value="MBB3128446.1"/>
    <property type="molecule type" value="Genomic_DNA"/>
</dbReference>
<gene>
    <name evidence="2" type="ORF">FHS19_003100</name>
</gene>
<dbReference type="Pfam" id="PF20736">
    <property type="entry name" value="Glyco_hydro127M"/>
    <property type="match status" value="1"/>
</dbReference>
<sequence>MKKKRERPGRSRSITLARKADFLMTMQPIPFERVRAGGDLADRLLASASRLADDDYGPEQAYKPASYDWPGDNEGRTILAQTLTGRAAGIRPRHLEAILKRLPDALNERGYFGRLLPEGQLDEQQLAGNSWFLRGMLEYEAWTGDAGALAVAERVARELLLPARGSFAGYPADPTDRASLGGEAAGRLVEEPVRGWYLSTDIGCAFIMLDGATHAYERLHWPELRELAEEMAAAFIKLDLRGISAQTHATLSALRGILRLYTLTGDSALLAGAEAVYRLYETEGMTDNQANYNWFNRPWWTEPCAVVDSFIVAVELWRHTKRSDYLETAHRIYYNALSHGQRHNGGFGCDNCAGASEPELYALEGIYEATWCCTMRGGEGLARALQFGFCTDGDTIAVPFYNDGVVRLPFPDGNITVKLTTRYPFEGQVVLEVITTDADAVPARVRTLRFFLPSWAVPGSAALKVNGTPIEAKGVENGLITFDAVLGSGTVITFNFGMGGLRMVEPVNLHGLQGASSFHYGPLLLHAGEIDPQAAQSLLCAYADGSLVHQGLGVYVPVSGAAAGLDRSEGLLRPVYVPFSAATKALKLMRKRVLFIGGGEQAE</sequence>
<accession>A0A839TNS2</accession>
<proteinExistence type="predicted"/>
<dbReference type="Gene3D" id="1.50.10.20">
    <property type="match status" value="1"/>
</dbReference>
<dbReference type="AlphaFoldDB" id="A0A839TNS2"/>
<reference evidence="2 3" key="1">
    <citation type="submission" date="2020-08" db="EMBL/GenBank/DDBJ databases">
        <title>Genomic Encyclopedia of Type Strains, Phase III (KMG-III): the genomes of soil and plant-associated and newly described type strains.</title>
        <authorList>
            <person name="Whitman W."/>
        </authorList>
    </citation>
    <scope>NUCLEOTIDE SEQUENCE [LARGE SCALE GENOMIC DNA]</scope>
    <source>
        <strain evidence="2 3">CECT 5831</strain>
    </source>
</reference>
<dbReference type="Proteomes" id="UP000517523">
    <property type="component" value="Unassembled WGS sequence"/>
</dbReference>
<organism evidence="2 3">
    <name type="scientific">Paenibacillus rhizosphaerae</name>
    <dbReference type="NCBI Taxonomy" id="297318"/>
    <lineage>
        <taxon>Bacteria</taxon>
        <taxon>Bacillati</taxon>
        <taxon>Bacillota</taxon>
        <taxon>Bacilli</taxon>
        <taxon>Bacillales</taxon>
        <taxon>Paenibacillaceae</taxon>
        <taxon>Paenibacillus</taxon>
    </lineage>
</organism>
<evidence type="ECO:0000313" key="2">
    <source>
        <dbReference type="EMBL" id="MBB3128446.1"/>
    </source>
</evidence>
<name>A0A839TNS2_9BACL</name>
<dbReference type="SUPFAM" id="SSF48208">
    <property type="entry name" value="Six-hairpin glycosidases"/>
    <property type="match status" value="1"/>
</dbReference>
<dbReference type="PANTHER" id="PTHR43465">
    <property type="entry name" value="DUF1680 DOMAIN PROTEIN (AFU_ORTHOLOGUE AFUA_1G08910)"/>
    <property type="match status" value="1"/>
</dbReference>
<evidence type="ECO:0000313" key="3">
    <source>
        <dbReference type="Proteomes" id="UP000517523"/>
    </source>
</evidence>
<feature type="domain" description="Non-reducing end beta-L-arabinofuranosidase-like GH127 middle" evidence="1">
    <location>
        <begin position="396"/>
        <end position="498"/>
    </location>
</feature>
<evidence type="ECO:0000259" key="1">
    <source>
        <dbReference type="Pfam" id="PF20736"/>
    </source>
</evidence>
<dbReference type="InterPro" id="IPR049174">
    <property type="entry name" value="Beta-AFase-like"/>
</dbReference>
<protein>
    <recommendedName>
        <fullName evidence="1">Non-reducing end beta-L-arabinofuranosidase-like GH127 middle domain-containing protein</fullName>
    </recommendedName>
</protein>
<dbReference type="GO" id="GO:0005975">
    <property type="term" value="P:carbohydrate metabolic process"/>
    <property type="evidence" value="ECO:0007669"/>
    <property type="project" value="InterPro"/>
</dbReference>